<evidence type="ECO:0008006" key="6">
    <source>
        <dbReference type="Google" id="ProtNLM"/>
    </source>
</evidence>
<evidence type="ECO:0000259" key="2">
    <source>
        <dbReference type="Pfam" id="PF03972"/>
    </source>
</evidence>
<dbReference type="InterPro" id="IPR045336">
    <property type="entry name" value="MmgE_PrpD_N"/>
</dbReference>
<dbReference type="SUPFAM" id="SSF103378">
    <property type="entry name" value="2-methylcitrate dehydratase PrpD"/>
    <property type="match status" value="1"/>
</dbReference>
<dbReference type="Gene3D" id="3.30.1330.120">
    <property type="entry name" value="2-methylcitrate dehydratase PrpD"/>
    <property type="match status" value="1"/>
</dbReference>
<proteinExistence type="inferred from homology"/>
<feature type="domain" description="MmgE/PrpD C-terminal" evidence="3">
    <location>
        <begin position="292"/>
        <end position="465"/>
    </location>
</feature>
<evidence type="ECO:0000313" key="4">
    <source>
        <dbReference type="EMBL" id="CAG8955052.1"/>
    </source>
</evidence>
<dbReference type="Proteomes" id="UP000696280">
    <property type="component" value="Unassembled WGS sequence"/>
</dbReference>
<dbReference type="OrthoDB" id="10267976at2759"/>
<dbReference type="InterPro" id="IPR042188">
    <property type="entry name" value="MmgE/PrpD_sf_2"/>
</dbReference>
<dbReference type="Pfam" id="PF19305">
    <property type="entry name" value="MmgE_PrpD_C"/>
    <property type="match status" value="1"/>
</dbReference>
<dbReference type="Pfam" id="PF03972">
    <property type="entry name" value="MmgE_PrpD_N"/>
    <property type="match status" value="1"/>
</dbReference>
<name>A0A9N9KZY2_9HELO</name>
<dbReference type="InterPro" id="IPR036148">
    <property type="entry name" value="MmgE/PrpD_sf"/>
</dbReference>
<dbReference type="Gene3D" id="1.10.4100.10">
    <property type="entry name" value="2-methylcitrate dehydratase PrpD"/>
    <property type="match status" value="1"/>
</dbReference>
<evidence type="ECO:0000259" key="3">
    <source>
        <dbReference type="Pfam" id="PF19305"/>
    </source>
</evidence>
<feature type="domain" description="MmgE/PrpD N-terminal" evidence="2">
    <location>
        <begin position="17"/>
        <end position="262"/>
    </location>
</feature>
<evidence type="ECO:0000256" key="1">
    <source>
        <dbReference type="ARBA" id="ARBA00006174"/>
    </source>
</evidence>
<comment type="caution">
    <text evidence="4">The sequence shown here is derived from an EMBL/GenBank/DDBJ whole genome shotgun (WGS) entry which is preliminary data.</text>
</comment>
<dbReference type="EMBL" id="CAJVRL010000060">
    <property type="protein sequence ID" value="CAG8955052.1"/>
    <property type="molecule type" value="Genomic_DNA"/>
</dbReference>
<evidence type="ECO:0000313" key="5">
    <source>
        <dbReference type="Proteomes" id="UP000696280"/>
    </source>
</evidence>
<dbReference type="PANTHER" id="PTHR16943:SF8">
    <property type="entry name" value="2-METHYLCITRATE DEHYDRATASE"/>
    <property type="match status" value="1"/>
</dbReference>
<dbReference type="InterPro" id="IPR005656">
    <property type="entry name" value="MmgE_PrpD"/>
</dbReference>
<sequence>MDTADGPTNEPLGATKAICQWIHGLTLHDVPEEIQVRVKHIILDGIACAIVGGDLPWSKTAVEGVLTMESPGNCGLFGRKEKIGPLAAALLNSTFIQGFELDDFHSEAPIHSSSVVLPCLLATVQHFIPREPKGSVSGAEFLLAALVGYELGPRVGLGLWGGDILSRGWHSGVVFGHAAAAAASSKLLNLDTMKMEDALGIACTQACGLMAAQHGSMAKRMQHGFASRNGLFAAIMAKEGYTGIHDVFETPFGGFLSTFGTGSKRDPTYTPHRLVAGLGNSWEIARINVKPYASMALTHGTIDCIKAFQYTNPMALESLNAVKTIVVEMSEPAFKKGGWELQRPITPTEAQMSAKFSAASQIVDGQVLPPQFTPEKLESELLWAWIDKIQCKHNIEFDKSPTTMWYQRMTISFSDGRPEAVQFVPAPKGVNPLLTNEEIITKWRTLTEGLIDKNKRDEVQKAVLEIEKLENVQKLVTLLFET</sequence>
<gene>
    <name evidence="4" type="ORF">HYFRA_00007066</name>
</gene>
<dbReference type="PANTHER" id="PTHR16943">
    <property type="entry name" value="2-METHYLCITRATE DEHYDRATASE-RELATED"/>
    <property type="match status" value="1"/>
</dbReference>
<dbReference type="GO" id="GO:0016829">
    <property type="term" value="F:lyase activity"/>
    <property type="evidence" value="ECO:0007669"/>
    <property type="project" value="InterPro"/>
</dbReference>
<organism evidence="4 5">
    <name type="scientific">Hymenoscyphus fraxineus</name>
    <dbReference type="NCBI Taxonomy" id="746836"/>
    <lineage>
        <taxon>Eukaryota</taxon>
        <taxon>Fungi</taxon>
        <taxon>Dikarya</taxon>
        <taxon>Ascomycota</taxon>
        <taxon>Pezizomycotina</taxon>
        <taxon>Leotiomycetes</taxon>
        <taxon>Helotiales</taxon>
        <taxon>Helotiaceae</taxon>
        <taxon>Hymenoscyphus</taxon>
    </lineage>
</organism>
<dbReference type="AlphaFoldDB" id="A0A9N9KZY2"/>
<dbReference type="InterPro" id="IPR042183">
    <property type="entry name" value="MmgE/PrpD_sf_1"/>
</dbReference>
<dbReference type="InterPro" id="IPR045337">
    <property type="entry name" value="MmgE_PrpD_C"/>
</dbReference>
<accession>A0A9N9KZY2</accession>
<keyword evidence="5" id="KW-1185">Reference proteome</keyword>
<protein>
    <recommendedName>
        <fullName evidence="6">MmgE/PrpD family protein</fullName>
    </recommendedName>
</protein>
<reference evidence="4" key="1">
    <citation type="submission" date="2021-07" db="EMBL/GenBank/DDBJ databases">
        <authorList>
            <person name="Durling M."/>
        </authorList>
    </citation>
    <scope>NUCLEOTIDE SEQUENCE</scope>
</reference>
<comment type="similarity">
    <text evidence="1">Belongs to the PrpD family.</text>
</comment>